<proteinExistence type="predicted"/>
<accession>A0AAV9FY61</accession>
<reference evidence="2" key="1">
    <citation type="journal article" date="2023" name="Mol. Phylogenet. Evol.">
        <title>Genome-scale phylogeny and comparative genomics of the fungal order Sordariales.</title>
        <authorList>
            <person name="Hensen N."/>
            <person name="Bonometti L."/>
            <person name="Westerberg I."/>
            <person name="Brannstrom I.O."/>
            <person name="Guillou S."/>
            <person name="Cros-Aarteil S."/>
            <person name="Calhoun S."/>
            <person name="Haridas S."/>
            <person name="Kuo A."/>
            <person name="Mondo S."/>
            <person name="Pangilinan J."/>
            <person name="Riley R."/>
            <person name="LaButti K."/>
            <person name="Andreopoulos B."/>
            <person name="Lipzen A."/>
            <person name="Chen C."/>
            <person name="Yan M."/>
            <person name="Daum C."/>
            <person name="Ng V."/>
            <person name="Clum A."/>
            <person name="Steindorff A."/>
            <person name="Ohm R.A."/>
            <person name="Martin F."/>
            <person name="Silar P."/>
            <person name="Natvig D.O."/>
            <person name="Lalanne C."/>
            <person name="Gautier V."/>
            <person name="Ament-Velasquez S.L."/>
            <person name="Kruys A."/>
            <person name="Hutchinson M.I."/>
            <person name="Powell A.J."/>
            <person name="Barry K."/>
            <person name="Miller A.N."/>
            <person name="Grigoriev I.V."/>
            <person name="Debuchy R."/>
            <person name="Gladieux P."/>
            <person name="Hiltunen Thoren M."/>
            <person name="Johannesson H."/>
        </authorList>
    </citation>
    <scope>NUCLEOTIDE SEQUENCE</scope>
    <source>
        <strain evidence="2">PSN243</strain>
    </source>
</reference>
<dbReference type="EMBL" id="MU866027">
    <property type="protein sequence ID" value="KAK4442203.1"/>
    <property type="molecule type" value="Genomic_DNA"/>
</dbReference>
<organism evidence="2 3">
    <name type="scientific">Podospora aff. communis PSN243</name>
    <dbReference type="NCBI Taxonomy" id="3040156"/>
    <lineage>
        <taxon>Eukaryota</taxon>
        <taxon>Fungi</taxon>
        <taxon>Dikarya</taxon>
        <taxon>Ascomycota</taxon>
        <taxon>Pezizomycotina</taxon>
        <taxon>Sordariomycetes</taxon>
        <taxon>Sordariomycetidae</taxon>
        <taxon>Sordariales</taxon>
        <taxon>Podosporaceae</taxon>
        <taxon>Podospora</taxon>
    </lineage>
</organism>
<keyword evidence="1" id="KW-0812">Transmembrane</keyword>
<keyword evidence="1" id="KW-0472">Membrane</keyword>
<protein>
    <submittedName>
        <fullName evidence="2">Uncharacterized protein</fullName>
    </submittedName>
</protein>
<comment type="caution">
    <text evidence="2">The sequence shown here is derived from an EMBL/GenBank/DDBJ whole genome shotgun (WGS) entry which is preliminary data.</text>
</comment>
<name>A0AAV9FY61_9PEZI</name>
<evidence type="ECO:0000313" key="3">
    <source>
        <dbReference type="Proteomes" id="UP001321760"/>
    </source>
</evidence>
<sequence length="141" mass="15400">MTSKAKLEQFMALLQVAIAKLRTAALAYLVFLLRFIAWGKQRCCGLRGGQCSRSAGQLFSIAFQVVSKQIASRDTVSSVQFLSNKRWPRQSPMLNARSNDPLTPFSSPEQMDSAAVTAVSRATATVLIRNPIAKKPLSLGL</sequence>
<reference evidence="2" key="2">
    <citation type="submission" date="2023-05" db="EMBL/GenBank/DDBJ databases">
        <authorList>
            <consortium name="Lawrence Berkeley National Laboratory"/>
            <person name="Steindorff A."/>
            <person name="Hensen N."/>
            <person name="Bonometti L."/>
            <person name="Westerberg I."/>
            <person name="Brannstrom I.O."/>
            <person name="Guillou S."/>
            <person name="Cros-Aarteil S."/>
            <person name="Calhoun S."/>
            <person name="Haridas S."/>
            <person name="Kuo A."/>
            <person name="Mondo S."/>
            <person name="Pangilinan J."/>
            <person name="Riley R."/>
            <person name="Labutti K."/>
            <person name="Andreopoulos B."/>
            <person name="Lipzen A."/>
            <person name="Chen C."/>
            <person name="Yanf M."/>
            <person name="Daum C."/>
            <person name="Ng V."/>
            <person name="Clum A."/>
            <person name="Ohm R."/>
            <person name="Martin F."/>
            <person name="Silar P."/>
            <person name="Natvig D."/>
            <person name="Lalanne C."/>
            <person name="Gautier V."/>
            <person name="Ament-Velasquez S.L."/>
            <person name="Kruys A."/>
            <person name="Hutchinson M.I."/>
            <person name="Powell A.J."/>
            <person name="Barry K."/>
            <person name="Miller A.N."/>
            <person name="Grigoriev I.V."/>
            <person name="Debuchy R."/>
            <person name="Gladieux P."/>
            <person name="Thoren M.H."/>
            <person name="Johannesson H."/>
        </authorList>
    </citation>
    <scope>NUCLEOTIDE SEQUENCE</scope>
    <source>
        <strain evidence="2">PSN243</strain>
    </source>
</reference>
<dbReference type="AlphaFoldDB" id="A0AAV9FY61"/>
<keyword evidence="3" id="KW-1185">Reference proteome</keyword>
<gene>
    <name evidence="2" type="ORF">QBC34DRAFT_419092</name>
</gene>
<dbReference type="Proteomes" id="UP001321760">
    <property type="component" value="Unassembled WGS sequence"/>
</dbReference>
<evidence type="ECO:0000256" key="1">
    <source>
        <dbReference type="SAM" id="Phobius"/>
    </source>
</evidence>
<keyword evidence="1" id="KW-1133">Transmembrane helix</keyword>
<evidence type="ECO:0000313" key="2">
    <source>
        <dbReference type="EMBL" id="KAK4442203.1"/>
    </source>
</evidence>
<feature type="transmembrane region" description="Helical" evidence="1">
    <location>
        <begin position="12"/>
        <end position="37"/>
    </location>
</feature>